<feature type="region of interest" description="Disordered" evidence="1">
    <location>
        <begin position="353"/>
        <end position="424"/>
    </location>
</feature>
<dbReference type="PANTHER" id="PTHR36167">
    <property type="entry name" value="C2H2 FINGER DOMAIN TRANSCRIPTION FACTOR (EUROFUNG)-RELATED"/>
    <property type="match status" value="1"/>
</dbReference>
<accession>A0A7S8HYD0</accession>
<evidence type="ECO:0008006" key="4">
    <source>
        <dbReference type="Google" id="ProtNLM"/>
    </source>
</evidence>
<dbReference type="GO" id="GO:0006355">
    <property type="term" value="P:regulation of DNA-templated transcription"/>
    <property type="evidence" value="ECO:0007669"/>
    <property type="project" value="InterPro"/>
</dbReference>
<feature type="region of interest" description="Disordered" evidence="1">
    <location>
        <begin position="296"/>
        <end position="320"/>
    </location>
</feature>
<sequence>MAELIGLVASIGTITAARFKAAKAIFTIASELGAAGTEMSGIATDLKAISLILNELKKRLNKAENITVEFVDVAYEIVALCKTDIEGVECFLAPLNSPSGQKLKLNDKVKWLFGKAKVSSRRASLDSLKLTLSLFLHTLDFIENGDDGSEDVAHAKPKDAALTDALALKSSIHDEEQMQLTRPRSQTDSAIFLETMSDSDFVEISEHLRLQKIVRELALKPTHPTQEQEAQSTSFDDADEIHTHNWRDDDAEYGNYTFPPSKGRLEQELKNTKTYLNKCLVRIKLLDKVVATYEAESDAHEEEQRRQKEKQNRQEEDSLIRKKAEEAFQRRMEDMRLAQEEAKRKIEKARLEAEKAATKMVEEKQKAEQRRQKDQANAIAAAKETERREFEAEVMGREERELAKKQPQRQAGRKKYFPMLRNSK</sequence>
<organism evidence="2 3">
    <name type="scientific">Fusarium culmorum</name>
    <dbReference type="NCBI Taxonomy" id="5516"/>
    <lineage>
        <taxon>Eukaryota</taxon>
        <taxon>Fungi</taxon>
        <taxon>Dikarya</taxon>
        <taxon>Ascomycota</taxon>
        <taxon>Pezizomycotina</taxon>
        <taxon>Sordariomycetes</taxon>
        <taxon>Hypocreomycetidae</taxon>
        <taxon>Hypocreales</taxon>
        <taxon>Nectriaceae</taxon>
        <taxon>Fusarium</taxon>
    </lineage>
</organism>
<dbReference type="AlphaFoldDB" id="A0A7S8HYD0"/>
<dbReference type="EMBL" id="CP064750">
    <property type="protein sequence ID" value="QPC65937.1"/>
    <property type="molecule type" value="Genomic_DNA"/>
</dbReference>
<evidence type="ECO:0000256" key="1">
    <source>
        <dbReference type="SAM" id="MobiDB-lite"/>
    </source>
</evidence>
<dbReference type="Proteomes" id="UP000663297">
    <property type="component" value="Chromosome 4"/>
</dbReference>
<dbReference type="PANTHER" id="PTHR36167:SF4">
    <property type="entry name" value="FUNGAL N-TERMINAL DOMAIN-CONTAINING PROTEIN"/>
    <property type="match status" value="1"/>
</dbReference>
<feature type="compositionally biased region" description="Basic and acidic residues" evidence="1">
    <location>
        <begin position="383"/>
        <end position="404"/>
    </location>
</feature>
<feature type="region of interest" description="Disordered" evidence="1">
    <location>
        <begin position="220"/>
        <end position="239"/>
    </location>
</feature>
<feature type="compositionally biased region" description="Basic and acidic residues" evidence="1">
    <location>
        <begin position="302"/>
        <end position="320"/>
    </location>
</feature>
<dbReference type="InterPro" id="IPR039327">
    <property type="entry name" value="CON7-like"/>
</dbReference>
<gene>
    <name evidence="2" type="ORF">HYE67_008168</name>
</gene>
<evidence type="ECO:0000313" key="2">
    <source>
        <dbReference type="EMBL" id="QPC65937.1"/>
    </source>
</evidence>
<name>A0A7S8HYD0_FUSCU</name>
<reference evidence="2" key="1">
    <citation type="submission" date="2020-11" db="EMBL/GenBank/DDBJ databases">
        <title>The chromosome-scale genome resource for two endophytic Fusarium species: F. culmorum and F. pseudograminearum.</title>
        <authorList>
            <person name="Yuan Z."/>
        </authorList>
    </citation>
    <scope>NUCLEOTIDE SEQUENCE</scope>
    <source>
        <strain evidence="2">Class2-1B</strain>
    </source>
</reference>
<feature type="compositionally biased region" description="Polar residues" evidence="1">
    <location>
        <begin position="223"/>
        <end position="235"/>
    </location>
</feature>
<evidence type="ECO:0000313" key="3">
    <source>
        <dbReference type="Proteomes" id="UP000663297"/>
    </source>
</evidence>
<protein>
    <recommendedName>
        <fullName evidence="4">Fungal N-terminal domain-containing protein</fullName>
    </recommendedName>
</protein>
<feature type="compositionally biased region" description="Basic and acidic residues" evidence="1">
    <location>
        <begin position="353"/>
        <end position="374"/>
    </location>
</feature>
<proteinExistence type="predicted"/>